<protein>
    <submittedName>
        <fullName evidence="2">Lysophospholipase</fullName>
    </submittedName>
</protein>
<organism evidence="2 3">
    <name type="scientific">Terrimonas ginsenosidimutans</name>
    <dbReference type="NCBI Taxonomy" id="2908004"/>
    <lineage>
        <taxon>Bacteria</taxon>
        <taxon>Pseudomonadati</taxon>
        <taxon>Bacteroidota</taxon>
        <taxon>Chitinophagia</taxon>
        <taxon>Chitinophagales</taxon>
        <taxon>Chitinophagaceae</taxon>
        <taxon>Terrimonas</taxon>
    </lineage>
</organism>
<dbReference type="Proteomes" id="UP001165367">
    <property type="component" value="Unassembled WGS sequence"/>
</dbReference>
<dbReference type="Gene3D" id="3.40.50.1820">
    <property type="entry name" value="alpha/beta hydrolase"/>
    <property type="match status" value="1"/>
</dbReference>
<evidence type="ECO:0000313" key="3">
    <source>
        <dbReference type="Proteomes" id="UP001165367"/>
    </source>
</evidence>
<sequence>MHPNDSQFTADFKTNDGQTIFYRVWKTNNNPKGIVLLVHGLNSHSQYFQKLALRLTENDFDVYALDLRGRGHSDGERYYINDYRDIIADINELLRIATAQPPLPIFLFGHSAGSVFASVYAILYQDKLQGLISESIAFQLPAPGFALNVIKLLAHLIPHARLIQLKNGDFSRDMAVVDAMTNDPLLVNEKQPAKTMQQLLLASALLKKEINRITLPLLLLHGTADRATKPSGSKYIMQHVSSIDRELKLYEGHYHDLLNDLDNEVVLNDIISWLTQRL</sequence>
<dbReference type="RefSeq" id="WP_237872295.1">
    <property type="nucleotide sequence ID" value="NZ_JAKLTR010000007.1"/>
</dbReference>
<name>A0ABS9KSD7_9BACT</name>
<feature type="domain" description="Serine aminopeptidase S33" evidence="1">
    <location>
        <begin position="30"/>
        <end position="262"/>
    </location>
</feature>
<evidence type="ECO:0000313" key="2">
    <source>
        <dbReference type="EMBL" id="MCG2615180.1"/>
    </source>
</evidence>
<dbReference type="PANTHER" id="PTHR11614">
    <property type="entry name" value="PHOSPHOLIPASE-RELATED"/>
    <property type="match status" value="1"/>
</dbReference>
<dbReference type="InterPro" id="IPR051044">
    <property type="entry name" value="MAG_DAG_Lipase"/>
</dbReference>
<proteinExistence type="predicted"/>
<dbReference type="EMBL" id="JAKLTR010000007">
    <property type="protein sequence ID" value="MCG2615180.1"/>
    <property type="molecule type" value="Genomic_DNA"/>
</dbReference>
<dbReference type="InterPro" id="IPR022742">
    <property type="entry name" value="Hydrolase_4"/>
</dbReference>
<comment type="caution">
    <text evidence="2">The sequence shown here is derived from an EMBL/GenBank/DDBJ whole genome shotgun (WGS) entry which is preliminary data.</text>
</comment>
<accession>A0ABS9KSD7</accession>
<evidence type="ECO:0000259" key="1">
    <source>
        <dbReference type="Pfam" id="PF12146"/>
    </source>
</evidence>
<gene>
    <name evidence="2" type="ORF">LZZ85_12845</name>
</gene>
<keyword evidence="3" id="KW-1185">Reference proteome</keyword>
<dbReference type="Pfam" id="PF12146">
    <property type="entry name" value="Hydrolase_4"/>
    <property type="match status" value="1"/>
</dbReference>
<dbReference type="InterPro" id="IPR029058">
    <property type="entry name" value="AB_hydrolase_fold"/>
</dbReference>
<dbReference type="SUPFAM" id="SSF53474">
    <property type="entry name" value="alpha/beta-Hydrolases"/>
    <property type="match status" value="1"/>
</dbReference>
<reference evidence="2" key="1">
    <citation type="submission" date="2022-01" db="EMBL/GenBank/DDBJ databases">
        <authorList>
            <person name="Jo J.-H."/>
            <person name="Im W.-T."/>
        </authorList>
    </citation>
    <scope>NUCLEOTIDE SEQUENCE</scope>
    <source>
        <strain evidence="2">NA20</strain>
    </source>
</reference>